<comment type="caution">
    <text evidence="2">The sequence shown here is derived from an EMBL/GenBank/DDBJ whole genome shotgun (WGS) entry which is preliminary data.</text>
</comment>
<dbReference type="CDD" id="cd10170">
    <property type="entry name" value="ASKHA_NBD_HSP70"/>
    <property type="match status" value="1"/>
</dbReference>
<feature type="region of interest" description="Disordered" evidence="1">
    <location>
        <begin position="1"/>
        <end position="46"/>
    </location>
</feature>
<feature type="compositionally biased region" description="Polar residues" evidence="1">
    <location>
        <begin position="33"/>
        <end position="43"/>
    </location>
</feature>
<accession>A0AA40EUV4</accession>
<dbReference type="Gene3D" id="3.30.420.40">
    <property type="match status" value="2"/>
</dbReference>
<proteinExistence type="predicted"/>
<feature type="region of interest" description="Disordered" evidence="1">
    <location>
        <begin position="590"/>
        <end position="611"/>
    </location>
</feature>
<dbReference type="Proteomes" id="UP001172155">
    <property type="component" value="Unassembled WGS sequence"/>
</dbReference>
<reference evidence="2" key="1">
    <citation type="submission" date="2023-06" db="EMBL/GenBank/DDBJ databases">
        <title>Genome-scale phylogeny and comparative genomics of the fungal order Sordariales.</title>
        <authorList>
            <consortium name="Lawrence Berkeley National Laboratory"/>
            <person name="Hensen N."/>
            <person name="Bonometti L."/>
            <person name="Westerberg I."/>
            <person name="Brannstrom I.O."/>
            <person name="Guillou S."/>
            <person name="Cros-Aarteil S."/>
            <person name="Calhoun S."/>
            <person name="Haridas S."/>
            <person name="Kuo A."/>
            <person name="Mondo S."/>
            <person name="Pangilinan J."/>
            <person name="Riley R."/>
            <person name="LaButti K."/>
            <person name="Andreopoulos B."/>
            <person name="Lipzen A."/>
            <person name="Chen C."/>
            <person name="Yanf M."/>
            <person name="Daum C."/>
            <person name="Ng V."/>
            <person name="Clum A."/>
            <person name="Steindorff A."/>
            <person name="Ohm R."/>
            <person name="Martin F."/>
            <person name="Silar P."/>
            <person name="Natvig D."/>
            <person name="Lalanne C."/>
            <person name="Gautier V."/>
            <person name="Ament-velasquez S.L."/>
            <person name="Kruys A."/>
            <person name="Hutchinson M.I."/>
            <person name="Powell A.J."/>
            <person name="Barry K."/>
            <person name="Miller A.N."/>
            <person name="Grigoriev I.V."/>
            <person name="Debuchy R."/>
            <person name="Gladieux P."/>
            <person name="Thoren M.H."/>
            <person name="Johannesson H."/>
        </authorList>
    </citation>
    <scope>NUCLEOTIDE SEQUENCE</scope>
    <source>
        <strain evidence="2">SMH3187-1</strain>
    </source>
</reference>
<dbReference type="PANTHER" id="PTHR14187">
    <property type="entry name" value="ALPHA KINASE/ELONGATION FACTOR 2 KINASE"/>
    <property type="match status" value="1"/>
</dbReference>
<protein>
    <submittedName>
        <fullName evidence="2">Uncharacterized protein</fullName>
    </submittedName>
</protein>
<organism evidence="2 3">
    <name type="scientific">Schizothecium vesticola</name>
    <dbReference type="NCBI Taxonomy" id="314040"/>
    <lineage>
        <taxon>Eukaryota</taxon>
        <taxon>Fungi</taxon>
        <taxon>Dikarya</taxon>
        <taxon>Ascomycota</taxon>
        <taxon>Pezizomycotina</taxon>
        <taxon>Sordariomycetes</taxon>
        <taxon>Sordariomycetidae</taxon>
        <taxon>Sordariales</taxon>
        <taxon>Schizotheciaceae</taxon>
        <taxon>Schizothecium</taxon>
    </lineage>
</organism>
<evidence type="ECO:0000313" key="3">
    <source>
        <dbReference type="Proteomes" id="UP001172155"/>
    </source>
</evidence>
<feature type="compositionally biased region" description="Polar residues" evidence="1">
    <location>
        <begin position="1"/>
        <end position="10"/>
    </location>
</feature>
<feature type="compositionally biased region" description="Polar residues" evidence="1">
    <location>
        <begin position="593"/>
        <end position="603"/>
    </location>
</feature>
<dbReference type="EMBL" id="JAUKUD010000004">
    <property type="protein sequence ID" value="KAK0745822.1"/>
    <property type="molecule type" value="Genomic_DNA"/>
</dbReference>
<evidence type="ECO:0000313" key="2">
    <source>
        <dbReference type="EMBL" id="KAK0745822.1"/>
    </source>
</evidence>
<sequence length="910" mass="100628">MQQKSTSAPTFSDVKPFVGWRDGAGNPKVPSEISYSKGSTPSGAAQHKRVLHWTKLELEARRPVAELEALRDALDGLRLLQRFRSADDPELTHEVPRHLSKTPKDIVRDFLLTVAREYYVRMQKNPTANALAKGPGGVPLDIIITHPAEWAYEPLNKLYLAVTGAFHKLMFPTRRSVYFVTEPEACALFTVQHLISTNEANLIPGDCFVICDAGGGTVDLVTYKMDSVDPLEISRVGVVTGANCGATFIDRAFIRWLKSMATSLAIDDDDVGSGGHFLLTEERKLLLGRFEPLKRQFTGEEDNTLQVARGVIMRPDAPNYKHGILQITAADMRRFFEESVNGTLRLIARQVEGATARGEHVTKIFMSGGLSQSDYLFRRVEDWARCDAGEIEVKRPSECWTAVAQGAVLRGAGLGAVAPRAVGECPRHYGIAASEPWSPQRHTEREGLRTDNVHGRRVMTGQITWLVRKGDVILPDKAVKVRQRVTCSFHSSAVGCESVAKITFCATALKEPPVSLAKLPAPFRPNSACHVMSSVMLRPACMRTRACVEATFSHSHLRLQAYCSPSEDTSGTRQPAEAKIQYSLPGCARRRQPLTSRENTPLAKSNRVVDLSPPNHQMEEWKFLDRDDEIFQDPAAALNLTTERWLLRPFPDGLVASTGPWNASNDRIRDDFQLQLDHNVFYPCWGSLCSTKRRCRSVDDSCFVPVEGIGATTVGPAHSGIVALTHGVVSLLVIVITLAVVMGCFSSKPYQDDPASPVRPVSVDSYPIQPPVSPSVLEQDYQLAQYYARPPREPAQRAVEVDWVCAAPGSEAEKSRHIARLTALLRDMYALDLEAWSMEGVAQREADREKLLRVRTEAERIFGEVAFVVGQWKGAARRTGVWTAEEARVIDAIFAAVSEHLPEPVRGGGR</sequence>
<dbReference type="SUPFAM" id="SSF53067">
    <property type="entry name" value="Actin-like ATPase domain"/>
    <property type="match status" value="1"/>
</dbReference>
<evidence type="ECO:0000256" key="1">
    <source>
        <dbReference type="SAM" id="MobiDB-lite"/>
    </source>
</evidence>
<dbReference type="Gene3D" id="3.90.640.10">
    <property type="entry name" value="Actin, Chain A, domain 4"/>
    <property type="match status" value="1"/>
</dbReference>
<dbReference type="InterPro" id="IPR043129">
    <property type="entry name" value="ATPase_NBD"/>
</dbReference>
<dbReference type="PANTHER" id="PTHR14187:SF82">
    <property type="entry name" value="FAMILY CHAPERONE, PUTATIVE (AFU_ORTHOLOGUE AFUA_7G08575)-RELATED"/>
    <property type="match status" value="1"/>
</dbReference>
<keyword evidence="3" id="KW-1185">Reference proteome</keyword>
<gene>
    <name evidence="2" type="ORF">B0T18DRAFT_367662</name>
</gene>
<name>A0AA40EUV4_9PEZI</name>
<dbReference type="AlphaFoldDB" id="A0AA40EUV4"/>